<evidence type="ECO:0000259" key="2">
    <source>
        <dbReference type="PROSITE" id="PS50191"/>
    </source>
</evidence>
<feature type="compositionally biased region" description="Polar residues" evidence="1">
    <location>
        <begin position="459"/>
        <end position="470"/>
    </location>
</feature>
<dbReference type="SUPFAM" id="SSF52087">
    <property type="entry name" value="CRAL/TRIO domain"/>
    <property type="match status" value="1"/>
</dbReference>
<dbReference type="EMBL" id="RSCE01000006">
    <property type="protein sequence ID" value="RSH82050.1"/>
    <property type="molecule type" value="Genomic_DNA"/>
</dbReference>
<dbReference type="OrthoDB" id="75724at2759"/>
<evidence type="ECO:0000313" key="4">
    <source>
        <dbReference type="Proteomes" id="UP000279236"/>
    </source>
</evidence>
<comment type="caution">
    <text evidence="3">The sequence shown here is derived from an EMBL/GenBank/DDBJ whole genome shotgun (WGS) entry which is preliminary data.</text>
</comment>
<organism evidence="3 4">
    <name type="scientific">Apiotrichum porosum</name>
    <dbReference type="NCBI Taxonomy" id="105984"/>
    <lineage>
        <taxon>Eukaryota</taxon>
        <taxon>Fungi</taxon>
        <taxon>Dikarya</taxon>
        <taxon>Basidiomycota</taxon>
        <taxon>Agaricomycotina</taxon>
        <taxon>Tremellomycetes</taxon>
        <taxon>Trichosporonales</taxon>
        <taxon>Trichosporonaceae</taxon>
        <taxon>Apiotrichum</taxon>
    </lineage>
</organism>
<dbReference type="InterPro" id="IPR036865">
    <property type="entry name" value="CRAL-TRIO_dom_sf"/>
</dbReference>
<dbReference type="PANTHER" id="PTHR45824:SF29">
    <property type="entry name" value="GH16843P"/>
    <property type="match status" value="1"/>
</dbReference>
<feature type="domain" description="CRAL-TRIO" evidence="2">
    <location>
        <begin position="97"/>
        <end position="263"/>
    </location>
</feature>
<dbReference type="CDD" id="cd00170">
    <property type="entry name" value="SEC14"/>
    <property type="match status" value="1"/>
</dbReference>
<protein>
    <recommendedName>
        <fullName evidence="2">CRAL-TRIO domain-containing protein</fullName>
    </recommendedName>
</protein>
<evidence type="ECO:0000256" key="1">
    <source>
        <dbReference type="SAM" id="MobiDB-lite"/>
    </source>
</evidence>
<evidence type="ECO:0000313" key="3">
    <source>
        <dbReference type="EMBL" id="RSH82050.1"/>
    </source>
</evidence>
<dbReference type="Proteomes" id="UP000279236">
    <property type="component" value="Unassembled WGS sequence"/>
</dbReference>
<dbReference type="AlphaFoldDB" id="A0A427XT84"/>
<sequence>MVYPEYLFDCPSIPPTPAPVLSDQQCAELDAFKAHFGHRGYAVPNSIGGMTKAPLTEREMMFLSQECFFRFRSATKGPLKKTFQKMEKCISWRRMEGLEDLDARAREIEFEGRMGKNYSSGFHASGLPIGYMLPENNPLPFSQRNPKLAMWNLERVSDLMTDGVTQCCIVYKFAGMLPTSYRDAKDTLNMITDYYPEYLGYVLLQETPLLVRLFIHLVWPFVDAHTKQRVQIGGGQAAIAAGDFEPHMLIKECGGGLDLPYNFEEYWPALLAKCKERREIHLQNWRTLGDPVVGRPERLFKLSYPIGSQPSPRKQPQTTYATTKANAMLAQLIGTTISDDDRPTPTLINHPLISGTSVYGRGAPRSKNSVPNGLVHPIPILKKRADAHGPSPDGSPKANGRGANGSTPSSSPTTPRFPLHSPHASPRSVNDYPLRNGSSPPSSGDFPSHLYSRRGLSIDSGSPKSINSMDLDEASTTHSITSLRAPFRPLLAKGPAATENGRVRTLTHSTSEWKLPTIQAHRLSSGSF</sequence>
<dbReference type="GeneID" id="39592797"/>
<gene>
    <name evidence="3" type="ORF">EHS24_008254</name>
</gene>
<dbReference type="InterPro" id="IPR036273">
    <property type="entry name" value="CRAL/TRIO_N_dom_sf"/>
</dbReference>
<dbReference type="Pfam" id="PF00650">
    <property type="entry name" value="CRAL_TRIO"/>
    <property type="match status" value="1"/>
</dbReference>
<dbReference type="GO" id="GO:0008526">
    <property type="term" value="F:phosphatidylinositol transfer activity"/>
    <property type="evidence" value="ECO:0007669"/>
    <property type="project" value="TreeGrafter"/>
</dbReference>
<dbReference type="InterPro" id="IPR052578">
    <property type="entry name" value="PI_Transfer_CRAL-TRIO"/>
</dbReference>
<name>A0A427XT84_9TREE</name>
<dbReference type="SUPFAM" id="SSF46938">
    <property type="entry name" value="CRAL/TRIO N-terminal domain"/>
    <property type="match status" value="1"/>
</dbReference>
<accession>A0A427XT84</accession>
<dbReference type="PANTHER" id="PTHR45824">
    <property type="entry name" value="GH16843P"/>
    <property type="match status" value="1"/>
</dbReference>
<proteinExistence type="predicted"/>
<dbReference type="RefSeq" id="XP_028476505.1">
    <property type="nucleotide sequence ID" value="XM_028623572.1"/>
</dbReference>
<dbReference type="Gene3D" id="3.40.525.10">
    <property type="entry name" value="CRAL-TRIO lipid binding domain"/>
    <property type="match status" value="1"/>
</dbReference>
<feature type="region of interest" description="Disordered" evidence="1">
    <location>
        <begin position="336"/>
        <end position="470"/>
    </location>
</feature>
<keyword evidence="4" id="KW-1185">Reference proteome</keyword>
<dbReference type="InterPro" id="IPR001251">
    <property type="entry name" value="CRAL-TRIO_dom"/>
</dbReference>
<dbReference type="PROSITE" id="PS50191">
    <property type="entry name" value="CRAL_TRIO"/>
    <property type="match status" value="1"/>
</dbReference>
<reference evidence="3 4" key="1">
    <citation type="submission" date="2018-11" db="EMBL/GenBank/DDBJ databases">
        <title>Genome sequence of Apiotrichum porosum DSM 27194.</title>
        <authorList>
            <person name="Aliyu H."/>
            <person name="Gorte O."/>
            <person name="Ochsenreither K."/>
        </authorList>
    </citation>
    <scope>NUCLEOTIDE SEQUENCE [LARGE SCALE GENOMIC DNA]</scope>
    <source>
        <strain evidence="3 4">DSM 27194</strain>
    </source>
</reference>